<evidence type="ECO:0000313" key="1">
    <source>
        <dbReference type="EMBL" id="KAH9382740.1"/>
    </source>
</evidence>
<dbReference type="Pfam" id="PF05380">
    <property type="entry name" value="Peptidase_A17"/>
    <property type="match status" value="1"/>
</dbReference>
<sequence length="65" mass="7747">MLQSTTQIFHPLGWLSCFIVRGKIGKILFQQLWRQCIQWEDPLPSAIADAWDVWIQELRHLLKSR</sequence>
<organism evidence="1 2">
    <name type="scientific">Haemaphysalis longicornis</name>
    <name type="common">Bush tick</name>
    <dbReference type="NCBI Taxonomy" id="44386"/>
    <lineage>
        <taxon>Eukaryota</taxon>
        <taxon>Metazoa</taxon>
        <taxon>Ecdysozoa</taxon>
        <taxon>Arthropoda</taxon>
        <taxon>Chelicerata</taxon>
        <taxon>Arachnida</taxon>
        <taxon>Acari</taxon>
        <taxon>Parasitiformes</taxon>
        <taxon>Ixodida</taxon>
        <taxon>Ixodoidea</taxon>
        <taxon>Ixodidae</taxon>
        <taxon>Haemaphysalinae</taxon>
        <taxon>Haemaphysalis</taxon>
    </lineage>
</organism>
<dbReference type="EMBL" id="JABSTR010000243">
    <property type="protein sequence ID" value="KAH9382740.1"/>
    <property type="molecule type" value="Genomic_DNA"/>
</dbReference>
<evidence type="ECO:0000313" key="2">
    <source>
        <dbReference type="Proteomes" id="UP000821853"/>
    </source>
</evidence>
<reference evidence="1 2" key="1">
    <citation type="journal article" date="2020" name="Cell">
        <title>Large-Scale Comparative Analyses of Tick Genomes Elucidate Their Genetic Diversity and Vector Capacities.</title>
        <authorList>
            <consortium name="Tick Genome and Microbiome Consortium (TIGMIC)"/>
            <person name="Jia N."/>
            <person name="Wang J."/>
            <person name="Shi W."/>
            <person name="Du L."/>
            <person name="Sun Y."/>
            <person name="Zhan W."/>
            <person name="Jiang J.F."/>
            <person name="Wang Q."/>
            <person name="Zhang B."/>
            <person name="Ji P."/>
            <person name="Bell-Sakyi L."/>
            <person name="Cui X.M."/>
            <person name="Yuan T.T."/>
            <person name="Jiang B.G."/>
            <person name="Yang W.F."/>
            <person name="Lam T.T."/>
            <person name="Chang Q.C."/>
            <person name="Ding S.J."/>
            <person name="Wang X.J."/>
            <person name="Zhu J.G."/>
            <person name="Ruan X.D."/>
            <person name="Zhao L."/>
            <person name="Wei J.T."/>
            <person name="Ye R.Z."/>
            <person name="Que T.C."/>
            <person name="Du C.H."/>
            <person name="Zhou Y.H."/>
            <person name="Cheng J.X."/>
            <person name="Dai P.F."/>
            <person name="Guo W.B."/>
            <person name="Han X.H."/>
            <person name="Huang E.J."/>
            <person name="Li L.F."/>
            <person name="Wei W."/>
            <person name="Gao Y.C."/>
            <person name="Liu J.Z."/>
            <person name="Shao H.Z."/>
            <person name="Wang X."/>
            <person name="Wang C.C."/>
            <person name="Yang T.C."/>
            <person name="Huo Q.B."/>
            <person name="Li W."/>
            <person name="Chen H.Y."/>
            <person name="Chen S.E."/>
            <person name="Zhou L.G."/>
            <person name="Ni X.B."/>
            <person name="Tian J.H."/>
            <person name="Sheng Y."/>
            <person name="Liu T."/>
            <person name="Pan Y.S."/>
            <person name="Xia L.Y."/>
            <person name="Li J."/>
            <person name="Zhao F."/>
            <person name="Cao W.C."/>
        </authorList>
    </citation>
    <scope>NUCLEOTIDE SEQUENCE [LARGE SCALE GENOMIC DNA]</scope>
    <source>
        <strain evidence="1">HaeL-2018</strain>
    </source>
</reference>
<comment type="caution">
    <text evidence="1">The sequence shown here is derived from an EMBL/GenBank/DDBJ whole genome shotgun (WGS) entry which is preliminary data.</text>
</comment>
<name>A0A9J6H5Y4_HAELO</name>
<dbReference type="InterPro" id="IPR008042">
    <property type="entry name" value="Retrotrans_Pao"/>
</dbReference>
<dbReference type="Proteomes" id="UP000821853">
    <property type="component" value="Unassembled WGS sequence"/>
</dbReference>
<dbReference type="OMA" id="CIQWEDP"/>
<dbReference type="AlphaFoldDB" id="A0A9J6H5Y4"/>
<gene>
    <name evidence="1" type="ORF">HPB48_023296</name>
</gene>
<proteinExistence type="predicted"/>
<accession>A0A9J6H5Y4</accession>
<protein>
    <submittedName>
        <fullName evidence="1">Uncharacterized protein</fullName>
    </submittedName>
</protein>
<dbReference type="VEuPathDB" id="VectorBase:HLOH_049667"/>
<keyword evidence="2" id="KW-1185">Reference proteome</keyword>
<dbReference type="OrthoDB" id="6437258at2759"/>